<feature type="region of interest" description="Disordered" evidence="1">
    <location>
        <begin position="131"/>
        <end position="157"/>
    </location>
</feature>
<keyword evidence="3" id="KW-1185">Reference proteome</keyword>
<name>A0A3R7NQY0_TRYRA</name>
<feature type="compositionally biased region" description="Polar residues" evidence="1">
    <location>
        <begin position="131"/>
        <end position="144"/>
    </location>
</feature>
<gene>
    <name evidence="2" type="ORF">TraAM80_01678</name>
</gene>
<protein>
    <submittedName>
        <fullName evidence="2">Uncharacterized protein</fullName>
    </submittedName>
</protein>
<dbReference type="EMBL" id="MKGL01000035">
    <property type="protein sequence ID" value="RNF10239.1"/>
    <property type="molecule type" value="Genomic_DNA"/>
</dbReference>
<evidence type="ECO:0000256" key="1">
    <source>
        <dbReference type="SAM" id="MobiDB-lite"/>
    </source>
</evidence>
<dbReference type="RefSeq" id="XP_029241441.1">
    <property type="nucleotide sequence ID" value="XM_029378711.1"/>
</dbReference>
<comment type="caution">
    <text evidence="2">The sequence shown here is derived from an EMBL/GenBank/DDBJ whole genome shotgun (WGS) entry which is preliminary data.</text>
</comment>
<feature type="region of interest" description="Disordered" evidence="1">
    <location>
        <begin position="1"/>
        <end position="37"/>
    </location>
</feature>
<reference evidence="2 3" key="1">
    <citation type="journal article" date="2018" name="BMC Genomics">
        <title>Genomic comparison of Trypanosoma conorhini and Trypanosoma rangeli to Trypanosoma cruzi strains of high and low virulence.</title>
        <authorList>
            <person name="Bradwell K.R."/>
            <person name="Koparde V.N."/>
            <person name="Matveyev A.V."/>
            <person name="Serrano M.G."/>
            <person name="Alves J.M."/>
            <person name="Parikh H."/>
            <person name="Huang B."/>
            <person name="Lee V."/>
            <person name="Espinosa-Alvarez O."/>
            <person name="Ortiz P.A."/>
            <person name="Costa-Martins A.G."/>
            <person name="Teixeira M.M."/>
            <person name="Buck G.A."/>
        </authorList>
    </citation>
    <scope>NUCLEOTIDE SEQUENCE [LARGE SCALE GENOMIC DNA]</scope>
    <source>
        <strain evidence="2 3">AM80</strain>
    </source>
</reference>
<feature type="compositionally biased region" description="Basic and acidic residues" evidence="1">
    <location>
        <begin position="22"/>
        <end position="37"/>
    </location>
</feature>
<evidence type="ECO:0000313" key="2">
    <source>
        <dbReference type="EMBL" id="RNF10239.1"/>
    </source>
</evidence>
<dbReference type="AlphaFoldDB" id="A0A3R7NQY0"/>
<dbReference type="GeneID" id="40325611"/>
<sequence>MGCRQVKARHSSATPTGLAPVTRRESARQGLGSHRDAAPLLLPGSGEAVSQEDGVATHSGGSGSAAAFSAVSPLSLTSLSLTIVVRVESTMERVVTGEEAAAVDKGVKGPVSVGGVLEEAPTPIVGFAAAGSSTPQPSWTQGKQQRNRDGAVVSSSGEWVHTMRRSKSCTLNSEELVSVCVSNTTVSSPLLFA</sequence>
<proteinExistence type="predicted"/>
<feature type="compositionally biased region" description="Basic residues" evidence="1">
    <location>
        <begin position="1"/>
        <end position="10"/>
    </location>
</feature>
<accession>A0A3R7NQY0</accession>
<dbReference type="Proteomes" id="UP000283634">
    <property type="component" value="Unassembled WGS sequence"/>
</dbReference>
<evidence type="ECO:0000313" key="3">
    <source>
        <dbReference type="Proteomes" id="UP000283634"/>
    </source>
</evidence>
<organism evidence="2 3">
    <name type="scientific">Trypanosoma rangeli</name>
    <dbReference type="NCBI Taxonomy" id="5698"/>
    <lineage>
        <taxon>Eukaryota</taxon>
        <taxon>Discoba</taxon>
        <taxon>Euglenozoa</taxon>
        <taxon>Kinetoplastea</taxon>
        <taxon>Metakinetoplastina</taxon>
        <taxon>Trypanosomatida</taxon>
        <taxon>Trypanosomatidae</taxon>
        <taxon>Trypanosoma</taxon>
        <taxon>Herpetosoma</taxon>
    </lineage>
</organism>